<keyword evidence="5" id="KW-1185">Reference proteome</keyword>
<dbReference type="AlphaFoldDB" id="A0AAW1D356"/>
<keyword evidence="1 2" id="KW-0645">Protease</keyword>
<dbReference type="Gene3D" id="3.40.390.10">
    <property type="entry name" value="Collagenase (Catalytic Domain)"/>
    <property type="match status" value="1"/>
</dbReference>
<dbReference type="EC" id="3.4.24.-" evidence="2"/>
<gene>
    <name evidence="4" type="ORF">O3M35_011491</name>
</gene>
<name>A0AAW1D356_9HEMI</name>
<comment type="caution">
    <text evidence="4">The sequence shown here is derived from an EMBL/GenBank/DDBJ whole genome shotgun (WGS) entry which is preliminary data.</text>
</comment>
<dbReference type="Proteomes" id="UP001461498">
    <property type="component" value="Unassembled WGS sequence"/>
</dbReference>
<keyword evidence="1 2" id="KW-0862">Zinc</keyword>
<organism evidence="4 5">
    <name type="scientific">Rhynocoris fuscipes</name>
    <dbReference type="NCBI Taxonomy" id="488301"/>
    <lineage>
        <taxon>Eukaryota</taxon>
        <taxon>Metazoa</taxon>
        <taxon>Ecdysozoa</taxon>
        <taxon>Arthropoda</taxon>
        <taxon>Hexapoda</taxon>
        <taxon>Insecta</taxon>
        <taxon>Pterygota</taxon>
        <taxon>Neoptera</taxon>
        <taxon>Paraneoptera</taxon>
        <taxon>Hemiptera</taxon>
        <taxon>Heteroptera</taxon>
        <taxon>Panheteroptera</taxon>
        <taxon>Cimicomorpha</taxon>
        <taxon>Reduviidae</taxon>
        <taxon>Harpactorinae</taxon>
        <taxon>Harpactorini</taxon>
        <taxon>Rhynocoris</taxon>
    </lineage>
</organism>
<feature type="binding site" evidence="1">
    <location>
        <position position="161"/>
    </location>
    <ligand>
        <name>Zn(2+)</name>
        <dbReference type="ChEBI" id="CHEBI:29105"/>
        <note>catalytic</note>
    </ligand>
</feature>
<protein>
    <recommendedName>
        <fullName evidence="2">Metalloendopeptidase</fullName>
        <ecNumber evidence="2">3.4.24.-</ecNumber>
    </recommendedName>
</protein>
<evidence type="ECO:0000313" key="5">
    <source>
        <dbReference type="Proteomes" id="UP001461498"/>
    </source>
</evidence>
<feature type="chain" id="PRO_5043097503" description="Metalloendopeptidase" evidence="2">
    <location>
        <begin position="17"/>
        <end position="262"/>
    </location>
</feature>
<feature type="signal peptide" evidence="2">
    <location>
        <begin position="1"/>
        <end position="16"/>
    </location>
</feature>
<keyword evidence="1 2" id="KW-0479">Metal-binding</keyword>
<dbReference type="SUPFAM" id="SSF55486">
    <property type="entry name" value="Metalloproteases ('zincins'), catalytic domain"/>
    <property type="match status" value="1"/>
</dbReference>
<comment type="caution">
    <text evidence="1">Lacks conserved residue(s) required for the propagation of feature annotation.</text>
</comment>
<feature type="binding site" evidence="1">
    <location>
        <position position="167"/>
    </location>
    <ligand>
        <name>Zn(2+)</name>
        <dbReference type="ChEBI" id="CHEBI:29105"/>
        <note>catalytic</note>
    </ligand>
</feature>
<dbReference type="CDD" id="cd04280">
    <property type="entry name" value="ZnMc_astacin_like"/>
    <property type="match status" value="1"/>
</dbReference>
<feature type="binding site" evidence="1">
    <location>
        <position position="157"/>
    </location>
    <ligand>
        <name>Zn(2+)</name>
        <dbReference type="ChEBI" id="CHEBI:29105"/>
        <note>catalytic</note>
    </ligand>
</feature>
<dbReference type="InterPro" id="IPR001506">
    <property type="entry name" value="Peptidase_M12A"/>
</dbReference>
<keyword evidence="1 2" id="KW-0378">Hydrolase</keyword>
<dbReference type="PANTHER" id="PTHR10127:SF886">
    <property type="entry name" value="ASTACIN-LIKE METALLOENDOPEPTIDASE"/>
    <property type="match status" value="1"/>
</dbReference>
<dbReference type="PANTHER" id="PTHR10127">
    <property type="entry name" value="DISCOIDIN, CUB, EGF, LAMININ , AND ZINC METALLOPROTEASE DOMAIN CONTAINING"/>
    <property type="match status" value="1"/>
</dbReference>
<dbReference type="SMART" id="SM00235">
    <property type="entry name" value="ZnMc"/>
    <property type="match status" value="1"/>
</dbReference>
<feature type="domain" description="Peptidase M12A" evidence="3">
    <location>
        <begin position="62"/>
        <end position="262"/>
    </location>
</feature>
<dbReference type="InterPro" id="IPR034035">
    <property type="entry name" value="Astacin-like_dom"/>
</dbReference>
<dbReference type="PRINTS" id="PR00480">
    <property type="entry name" value="ASTACIN"/>
</dbReference>
<dbReference type="GO" id="GO:0008270">
    <property type="term" value="F:zinc ion binding"/>
    <property type="evidence" value="ECO:0007669"/>
    <property type="project" value="UniProtKB-UniRule"/>
</dbReference>
<feature type="active site" evidence="1">
    <location>
        <position position="158"/>
    </location>
</feature>
<evidence type="ECO:0000259" key="3">
    <source>
        <dbReference type="PROSITE" id="PS51864"/>
    </source>
</evidence>
<dbReference type="InterPro" id="IPR024079">
    <property type="entry name" value="MetalloPept_cat_dom_sf"/>
</dbReference>
<dbReference type="InterPro" id="IPR006026">
    <property type="entry name" value="Peptidase_Metallo"/>
</dbReference>
<comment type="cofactor">
    <cofactor evidence="1 2">
        <name>Zn(2+)</name>
        <dbReference type="ChEBI" id="CHEBI:29105"/>
    </cofactor>
    <text evidence="1 2">Binds 1 zinc ion per subunit.</text>
</comment>
<keyword evidence="2" id="KW-0732">Signal</keyword>
<evidence type="ECO:0000313" key="4">
    <source>
        <dbReference type="EMBL" id="KAK9502785.1"/>
    </source>
</evidence>
<dbReference type="Pfam" id="PF01400">
    <property type="entry name" value="Astacin"/>
    <property type="match status" value="1"/>
</dbReference>
<dbReference type="GO" id="GO:0004222">
    <property type="term" value="F:metalloendopeptidase activity"/>
    <property type="evidence" value="ECO:0007669"/>
    <property type="project" value="UniProtKB-UniRule"/>
</dbReference>
<dbReference type="PROSITE" id="PS51864">
    <property type="entry name" value="ASTACIN"/>
    <property type="match status" value="1"/>
</dbReference>
<evidence type="ECO:0000256" key="1">
    <source>
        <dbReference type="PROSITE-ProRule" id="PRU01211"/>
    </source>
</evidence>
<dbReference type="GO" id="GO:0006508">
    <property type="term" value="P:proteolysis"/>
    <property type="evidence" value="ECO:0007669"/>
    <property type="project" value="UniProtKB-KW"/>
</dbReference>
<keyword evidence="1 2" id="KW-0482">Metalloprotease</keyword>
<dbReference type="EMBL" id="JAPXFL010000008">
    <property type="protein sequence ID" value="KAK9502785.1"/>
    <property type="molecule type" value="Genomic_DNA"/>
</dbReference>
<reference evidence="4 5" key="1">
    <citation type="submission" date="2022-12" db="EMBL/GenBank/DDBJ databases">
        <title>Chromosome-level genome assembly of true bugs.</title>
        <authorList>
            <person name="Ma L."/>
            <person name="Li H."/>
        </authorList>
    </citation>
    <scope>NUCLEOTIDE SEQUENCE [LARGE SCALE GENOMIC DNA]</scope>
    <source>
        <strain evidence="4">Lab_2022b</strain>
    </source>
</reference>
<sequence>MLKFLIVIIASNFVYNYPLDNEDWSLICTENGQRCKLKGHRDIPESLIIEEDIIMLDDESRNAIRDPEKKWPNATVPYVLHEDFKQDSINRIEAAMRSLEKDSCIKFIPYNNKMNGQYLRIVDGKNCHSTIGYSKDEDRIVILHEQKCLGRIGKIQHELLHTLGMLHEQARPDRDKWVEINWDNIIEGKKYNFEKASEKEYTTFGLDYNFESVMHYAPYAFSKNKKLPTIIPKVKIDINLIGQQKAATKLDLKKIRLMYGCK</sequence>
<proteinExistence type="predicted"/>
<accession>A0AAW1D356</accession>
<evidence type="ECO:0000256" key="2">
    <source>
        <dbReference type="RuleBase" id="RU361183"/>
    </source>
</evidence>